<dbReference type="InterPro" id="IPR008276">
    <property type="entry name" value="C_nuclsd_transpt"/>
</dbReference>
<dbReference type="EMBL" id="CAJNOK010044140">
    <property type="protein sequence ID" value="CAF1573027.1"/>
    <property type="molecule type" value="Genomic_DNA"/>
</dbReference>
<reference evidence="4" key="1">
    <citation type="submission" date="2021-02" db="EMBL/GenBank/DDBJ databases">
        <authorList>
            <person name="Nowell W R."/>
        </authorList>
    </citation>
    <scope>NUCLEOTIDE SEQUENCE</scope>
</reference>
<feature type="transmembrane region" description="Helical" evidence="1">
    <location>
        <begin position="52"/>
        <end position="69"/>
    </location>
</feature>
<feature type="domain" description="Concentrative nucleoside transporter C-terminal" evidence="2">
    <location>
        <begin position="6"/>
        <end position="141"/>
    </location>
</feature>
<keyword evidence="1" id="KW-1133">Transmembrane helix</keyword>
<comment type="caution">
    <text evidence="4">The sequence shown here is derived from an EMBL/GenBank/DDBJ whole genome shotgun (WGS) entry which is preliminary data.</text>
</comment>
<accession>A0A8S2V5P4</accession>
<proteinExistence type="predicted"/>
<dbReference type="EMBL" id="CAJOBA010066987">
    <property type="protein sequence ID" value="CAF4368300.1"/>
    <property type="molecule type" value="Genomic_DNA"/>
</dbReference>
<dbReference type="Proteomes" id="UP000682733">
    <property type="component" value="Unassembled WGS sequence"/>
</dbReference>
<dbReference type="Proteomes" id="UP000677228">
    <property type="component" value="Unassembled WGS sequence"/>
</dbReference>
<dbReference type="GO" id="GO:0005886">
    <property type="term" value="C:plasma membrane"/>
    <property type="evidence" value="ECO:0007669"/>
    <property type="project" value="TreeGrafter"/>
</dbReference>
<feature type="non-terminal residue" evidence="4">
    <location>
        <position position="141"/>
    </location>
</feature>
<evidence type="ECO:0000313" key="3">
    <source>
        <dbReference type="EMBL" id="CAF1573027.1"/>
    </source>
</evidence>
<feature type="transmembrane region" description="Helical" evidence="1">
    <location>
        <begin position="12"/>
        <end position="32"/>
    </location>
</feature>
<evidence type="ECO:0000259" key="2">
    <source>
        <dbReference type="Pfam" id="PF07662"/>
    </source>
</evidence>
<keyword evidence="1" id="KW-0812">Transmembrane</keyword>
<name>A0A8S2V5P4_9BILA</name>
<dbReference type="PANTHER" id="PTHR10590:SF4">
    <property type="entry name" value="SOLUTE CARRIER FAMILY 28 MEMBER 3"/>
    <property type="match status" value="1"/>
</dbReference>
<keyword evidence="1" id="KW-0472">Membrane</keyword>
<dbReference type="AlphaFoldDB" id="A0A8S2V5P4"/>
<gene>
    <name evidence="3" type="ORF">OVA965_LOCUS40474</name>
    <name evidence="4" type="ORF">TMI583_LOCUS41916</name>
</gene>
<evidence type="ECO:0000256" key="1">
    <source>
        <dbReference type="SAM" id="Phobius"/>
    </source>
</evidence>
<dbReference type="Pfam" id="PF07662">
    <property type="entry name" value="Nucleos_tra2_C"/>
    <property type="match status" value="1"/>
</dbReference>
<evidence type="ECO:0000313" key="5">
    <source>
        <dbReference type="Proteomes" id="UP000682733"/>
    </source>
</evidence>
<protein>
    <recommendedName>
        <fullName evidence="2">Concentrative nucleoside transporter C-terminal domain-containing protein</fullName>
    </recommendedName>
</protein>
<dbReference type="PANTHER" id="PTHR10590">
    <property type="entry name" value="SODIUM/NUCLEOSIDE COTRANSPORTER"/>
    <property type="match status" value="1"/>
</dbReference>
<dbReference type="GO" id="GO:0005415">
    <property type="term" value="F:nucleoside:sodium symporter activity"/>
    <property type="evidence" value="ECO:0007669"/>
    <property type="project" value="TreeGrafter"/>
</dbReference>
<sequence>ILLGSLGAGNALRICGYLIANLIAFISVLRFLDVTISWLFALIHHPEVNFQYILGLLFYPFAVIIGIPLHDCLVSSKLIGIKVALNEFIAYQKLGEIRILREAWISNGTYELYRNGTLTMPDNTVMLWDHSSIIILTYALC</sequence>
<organism evidence="4 5">
    <name type="scientific">Didymodactylos carnosus</name>
    <dbReference type="NCBI Taxonomy" id="1234261"/>
    <lineage>
        <taxon>Eukaryota</taxon>
        <taxon>Metazoa</taxon>
        <taxon>Spiralia</taxon>
        <taxon>Gnathifera</taxon>
        <taxon>Rotifera</taxon>
        <taxon>Eurotatoria</taxon>
        <taxon>Bdelloidea</taxon>
        <taxon>Philodinida</taxon>
        <taxon>Philodinidae</taxon>
        <taxon>Didymodactylos</taxon>
    </lineage>
</organism>
<dbReference type="InterPro" id="IPR011657">
    <property type="entry name" value="CNT_C_dom"/>
</dbReference>
<feature type="non-terminal residue" evidence="4">
    <location>
        <position position="1"/>
    </location>
</feature>
<evidence type="ECO:0000313" key="4">
    <source>
        <dbReference type="EMBL" id="CAF4368300.1"/>
    </source>
</evidence>